<name>A0ACC2VLU9_9TREE</name>
<organism evidence="1 2">
    <name type="scientific">Naganishia adeliensis</name>
    <dbReference type="NCBI Taxonomy" id="92952"/>
    <lineage>
        <taxon>Eukaryota</taxon>
        <taxon>Fungi</taxon>
        <taxon>Dikarya</taxon>
        <taxon>Basidiomycota</taxon>
        <taxon>Agaricomycotina</taxon>
        <taxon>Tremellomycetes</taxon>
        <taxon>Filobasidiales</taxon>
        <taxon>Filobasidiaceae</taxon>
        <taxon>Naganishia</taxon>
    </lineage>
</organism>
<dbReference type="Proteomes" id="UP001230649">
    <property type="component" value="Unassembled WGS sequence"/>
</dbReference>
<keyword evidence="2" id="KW-1185">Reference proteome</keyword>
<gene>
    <name evidence="1" type="ORF">QFC20_005550</name>
</gene>
<sequence>MRDIDHEGREDDGYADDALLRALEEEYGIEGDFTLRAVACGLLVGVLLAFTNLYFGLQTGWISMMSLQSALLGYALMKLPRPRFLSRIPFLTPSERPFTPQENVVLQTTAVATGTLPLAAGLVGIIPALEQLDWKIDGMHPVKLGYWQLIGWSFGICFFGSVHLNSRPYVFLAVPLRRQVIVKEKLVFPSGTATAQLIALLHRIPPPKLTDIAKSDVGPSSSGDYRALPRAASADTRRSVSIEGIADRHISDGSEDEPYKALGHSIAEYDDPATQEEMGRLGWWVLGWSFTASAAITLASFLFPVVFAMPVFDIVGAIFGTSLAASWAWWFSPSLSYVGQGIIMGFPTTVSMNLGMITGWAILSPLAKHKGWAPGPVSSSTDGSRGWILWVSLAIMIAESVISLLPIAISYTESIVSRVQQARRQTDSRTSEEDETEPPERLVPLSWVGMGLAASSVLGIALVWVIFGDEGIRPWATALGLVLASILSVLGVRALGQTDLNPVSGIGKISQLVFAVLQPGNVVANIIAGGVAEAGAQQAGDLMQDLKTGALLKASPRSQFYGQMIGSLASVFVSAGAYKLYTRIYEIPGPEFRVPTAAIWLNLARLLNTGHLPPYTSVFMFAFGSVFAVLSFVKCMTPLITSRPPKWINYIPSGIAFAIGFLNTPSFSLARLVGGYIAYRTQKNGETPLLVIVCASGFVLGEGIISIVGLIMTGAGQGAHKHVFHAYQQLGWDDKQDLERDTSCEFHQPTLVNRRTFARCDRLRPVTSAEKRLDLVSVLVFMSPQYLSTLVLRGKARFPGIETPSNVSTSSVGQQQSFERSGEAFYPVESGSPASRGPVAPGIPPVPPPALNAKPIPAVVVPANPALPVKPAVILPEGATVRPVPVVAGKTGNASPPPPPPPNAPKPPSKFFRKLFLYLTLGTLVFYPTSAYLSLQSDKYRDFFTSTFPLAEQLIEYADDNDWDQYGLSTLTGGAGSGATQRPTTTGAANSTRDMLAAAQDKAKDLRNTLAQKADTLAAQASKKLDEAKHAASAAVSDVKKETKQEAASLEKTAADSTDKAKNEARRTVDNLKAVASSATQAVKEKASQVASEVNSLHFSDGVSELVDRAEHALGRAETKAENALRTAETKVGNAVHNAEAKVGSALHDAEAKAENALHNAETKVENVAHDLKAASNAPVPAGVQAQMVDTQPKRDVVADDSHKVVNKAYTGPALPIGFEPPPGYYVPKPAEPKIDSGKKELAADPLQAGLSEPKPVLPLLAPKVHEFTSAQDEPIISQLASTIDSLAESLSATSSAAGSTSTTDSASPAAILTRAQDDLSSLSTRLQALKDEEKAKLEQTAESKRREFEAQLKAKESEWTNKEGELLEGWKEEREKLVEGWRKVLDRELEGQRVGIEQRLREEVIAQGIELQRRWLRSIKAQVETERGGRLAKLDNLTTSFKQLEKITLDNSSQLDANVSLHTLWSALRAVQTKADRGGVAFDDELRVLKTAAAAQAGASADPEARSVIESMIDSIESSGAASQGIKSLPSLAAWFTSTLAPKIQSVSLVPAEHEAGVLSHIASAGLSKLLFRRQAGWVEGDDVSAILARAEYLLSEKDLDGAARQVNQLKGWAGKLAGDWLREARKRLEVEQALGVIATEATLSSLLLV</sequence>
<comment type="caution">
    <text evidence="1">The sequence shown here is derived from an EMBL/GenBank/DDBJ whole genome shotgun (WGS) entry which is preliminary data.</text>
</comment>
<protein>
    <submittedName>
        <fullName evidence="1">Uncharacterized protein</fullName>
    </submittedName>
</protein>
<proteinExistence type="predicted"/>
<evidence type="ECO:0000313" key="2">
    <source>
        <dbReference type="Proteomes" id="UP001230649"/>
    </source>
</evidence>
<reference evidence="1" key="1">
    <citation type="submission" date="2023-04" db="EMBL/GenBank/DDBJ databases">
        <title>Draft Genome sequencing of Naganishia species isolated from polar environments using Oxford Nanopore Technology.</title>
        <authorList>
            <person name="Leo P."/>
            <person name="Venkateswaran K."/>
        </authorList>
    </citation>
    <scope>NUCLEOTIDE SEQUENCE</scope>
    <source>
        <strain evidence="1">MNA-CCFEE 5262</strain>
    </source>
</reference>
<evidence type="ECO:0000313" key="1">
    <source>
        <dbReference type="EMBL" id="KAJ9100138.1"/>
    </source>
</evidence>
<dbReference type="EMBL" id="JASBWS010000078">
    <property type="protein sequence ID" value="KAJ9100138.1"/>
    <property type="molecule type" value="Genomic_DNA"/>
</dbReference>
<accession>A0ACC2VLU9</accession>